<evidence type="ECO:0000313" key="2">
    <source>
        <dbReference type="Proteomes" id="UP001489719"/>
    </source>
</evidence>
<keyword evidence="2" id="KW-1185">Reference proteome</keyword>
<keyword evidence="1" id="KW-0378">Hydrolase</keyword>
<evidence type="ECO:0000313" key="1">
    <source>
        <dbReference type="EMBL" id="KAK9321600.1"/>
    </source>
</evidence>
<reference evidence="2" key="1">
    <citation type="journal article" date="2024" name="Front. Bioeng. Biotechnol.">
        <title>Genome-scale model development and genomic sequencing of the oleaginous clade Lipomyces.</title>
        <authorList>
            <person name="Czajka J.J."/>
            <person name="Han Y."/>
            <person name="Kim J."/>
            <person name="Mondo S.J."/>
            <person name="Hofstad B.A."/>
            <person name="Robles A."/>
            <person name="Haridas S."/>
            <person name="Riley R."/>
            <person name="LaButti K."/>
            <person name="Pangilinan J."/>
            <person name="Andreopoulos W."/>
            <person name="Lipzen A."/>
            <person name="Yan J."/>
            <person name="Wang M."/>
            <person name="Ng V."/>
            <person name="Grigoriev I.V."/>
            <person name="Spatafora J.W."/>
            <person name="Magnuson J.K."/>
            <person name="Baker S.E."/>
            <person name="Pomraning K.R."/>
        </authorList>
    </citation>
    <scope>NUCLEOTIDE SEQUENCE [LARGE SCALE GENOMIC DNA]</scope>
    <source>
        <strain evidence="2">CBS 10300</strain>
    </source>
</reference>
<gene>
    <name evidence="1" type="ORF">V1517DRAFT_325867</name>
</gene>
<protein>
    <submittedName>
        <fullName evidence="1">Glycoside hydrolase superfamily</fullName>
    </submittedName>
</protein>
<sequence length="831" mass="90357">MVPDFTSASTGVCFVPAPGQTVVTPTKSFAVFAIASRPDLQIKVAVSDGSSSSFTLVQLPTIGDGYYTYTASVDVQHGPLSLTYSYLSAGDEIALDGHATVLPKAADGAEDEFTTVIELEQQDDLVSAKIPWINPEDWQGWVWVRPRATWIEPRWMHLRDLPDLFSAHMLLLQPVNPTIDPSSSFCIFPCSSPDAIVHLSGARDGEEPGVYARARRINAGQVAAKVYVVGKITTNENAYGSVDDAIGLAKTHLGMADVQFVSPPAQDRGTLSPFNQLGFCTWSSIGENVRPTRAKLEKLVQSLKSAEIPVSSFIIDDGWQDIRSGMNGMAETRGLWGFDVWDGMGASFKETVSLIKEGLPTVENVGVWMTLHGYWNSIASQSPLVTKYKMRPFKLNGDFLPGITRDGFDDIQTLWQPDERDHIWWLPPKELAYQFWKDYFSVCADAGVTFAKVDDQAYCSFLAGVEGAEEAAALWNGMNKAADEVFGLGRVIHCMAHYERTFNGDIGMGVATNGMKVVFRNTDDFGLPRPNVHRDHIHYNLMNCIITSRMCLIPDADMFMSGAQWAEYHAVLRAFFPGPILLSDKAEEHDLRVIHKLIGSTTTGHFEVVRSQNPAEPVRSRLWEPSLDAGIGPSIKASSYFPAAKSSALILWSSRDGAVQPSTDIILSSDVVDVLGQHILQDTNYALWFSELEKVVRFDGGNSSGARVPLAAVNLAPGTHEIITVAPFHNIGGNEIACLGLVNKYAGLAAIGGVETLEIGLRTSVLFAGKLGFIVSPGSGGAINVFVNGEPVAFSMIDLDQSAVLIKVDLTTENAPTSEKAVCWTVDVVVA</sequence>
<dbReference type="Proteomes" id="UP001489719">
    <property type="component" value="Unassembled WGS sequence"/>
</dbReference>
<organism evidence="1 2">
    <name type="scientific">Lipomyces orientalis</name>
    <dbReference type="NCBI Taxonomy" id="1233043"/>
    <lineage>
        <taxon>Eukaryota</taxon>
        <taxon>Fungi</taxon>
        <taxon>Dikarya</taxon>
        <taxon>Ascomycota</taxon>
        <taxon>Saccharomycotina</taxon>
        <taxon>Lipomycetes</taxon>
        <taxon>Lipomycetales</taxon>
        <taxon>Lipomycetaceae</taxon>
        <taxon>Lipomyces</taxon>
    </lineage>
</organism>
<proteinExistence type="predicted"/>
<accession>A0ACC3TLR8</accession>
<comment type="caution">
    <text evidence="1">The sequence shown here is derived from an EMBL/GenBank/DDBJ whole genome shotgun (WGS) entry which is preliminary data.</text>
</comment>
<name>A0ACC3TLR8_9ASCO</name>
<dbReference type="EMBL" id="MU970094">
    <property type="protein sequence ID" value="KAK9321600.1"/>
    <property type="molecule type" value="Genomic_DNA"/>
</dbReference>